<dbReference type="GO" id="GO:0030447">
    <property type="term" value="P:filamentous growth"/>
    <property type="evidence" value="ECO:0007669"/>
    <property type="project" value="UniProtKB-ARBA"/>
</dbReference>
<feature type="compositionally biased region" description="Basic and acidic residues" evidence="10">
    <location>
        <begin position="24"/>
        <end position="33"/>
    </location>
</feature>
<feature type="compositionally biased region" description="Polar residues" evidence="10">
    <location>
        <begin position="195"/>
        <end position="218"/>
    </location>
</feature>
<accession>A0A875RT58</accession>
<dbReference type="Gene3D" id="1.10.510.10">
    <property type="entry name" value="Transferase(Phosphotransferase) domain 1"/>
    <property type="match status" value="2"/>
</dbReference>
<feature type="region of interest" description="Disordered" evidence="10">
    <location>
        <begin position="600"/>
        <end position="619"/>
    </location>
</feature>
<evidence type="ECO:0000313" key="13">
    <source>
        <dbReference type="Proteomes" id="UP000662931"/>
    </source>
</evidence>
<dbReference type="Proteomes" id="UP000662931">
    <property type="component" value="Chromosome 1"/>
</dbReference>
<feature type="compositionally biased region" description="Basic and acidic residues" evidence="10">
    <location>
        <begin position="523"/>
        <end position="542"/>
    </location>
</feature>
<evidence type="ECO:0000256" key="1">
    <source>
        <dbReference type="ARBA" id="ARBA00012513"/>
    </source>
</evidence>
<dbReference type="KEGG" id="bnn:FOA43_000483"/>
<dbReference type="GO" id="GO:0004674">
    <property type="term" value="F:protein serine/threonine kinase activity"/>
    <property type="evidence" value="ECO:0007669"/>
    <property type="project" value="UniProtKB-KW"/>
</dbReference>
<organism evidence="12 13">
    <name type="scientific">Eeniella nana</name>
    <name type="common">Yeast</name>
    <name type="synonym">Brettanomyces nanus</name>
    <dbReference type="NCBI Taxonomy" id="13502"/>
    <lineage>
        <taxon>Eukaryota</taxon>
        <taxon>Fungi</taxon>
        <taxon>Dikarya</taxon>
        <taxon>Ascomycota</taxon>
        <taxon>Saccharomycotina</taxon>
        <taxon>Pichiomycetes</taxon>
        <taxon>Pichiales</taxon>
        <taxon>Pichiaceae</taxon>
        <taxon>Brettanomyces</taxon>
    </lineage>
</organism>
<keyword evidence="3" id="KW-0808">Transferase</keyword>
<dbReference type="OrthoDB" id="6513151at2759"/>
<dbReference type="AlphaFoldDB" id="A0A875RT58"/>
<dbReference type="InterPro" id="IPR008271">
    <property type="entry name" value="Ser/Thr_kinase_AS"/>
</dbReference>
<dbReference type="InterPro" id="IPR011009">
    <property type="entry name" value="Kinase-like_dom_sf"/>
</dbReference>
<dbReference type="EMBL" id="CP064812">
    <property type="protein sequence ID" value="QPG73177.1"/>
    <property type="molecule type" value="Genomic_DNA"/>
</dbReference>
<dbReference type="SUPFAM" id="SSF56112">
    <property type="entry name" value="Protein kinase-like (PK-like)"/>
    <property type="match status" value="1"/>
</dbReference>
<evidence type="ECO:0000256" key="7">
    <source>
        <dbReference type="ARBA" id="ARBA00047899"/>
    </source>
</evidence>
<proteinExistence type="predicted"/>
<feature type="binding site" evidence="9">
    <location>
        <position position="271"/>
    </location>
    <ligand>
        <name>ATP</name>
        <dbReference type="ChEBI" id="CHEBI:30616"/>
    </ligand>
</feature>
<dbReference type="GO" id="GO:0005524">
    <property type="term" value="F:ATP binding"/>
    <property type="evidence" value="ECO:0007669"/>
    <property type="project" value="UniProtKB-UniRule"/>
</dbReference>
<dbReference type="SMART" id="SM00220">
    <property type="entry name" value="S_TKc"/>
    <property type="match status" value="1"/>
</dbReference>
<dbReference type="GeneID" id="62193884"/>
<dbReference type="InterPro" id="IPR000719">
    <property type="entry name" value="Prot_kinase_dom"/>
</dbReference>
<feature type="compositionally biased region" description="Basic and acidic residues" evidence="10">
    <location>
        <begin position="550"/>
        <end position="593"/>
    </location>
</feature>
<evidence type="ECO:0000256" key="3">
    <source>
        <dbReference type="ARBA" id="ARBA00022679"/>
    </source>
</evidence>
<name>A0A875RT58_EENNA</name>
<keyword evidence="6 9" id="KW-0067">ATP-binding</keyword>
<evidence type="ECO:0000256" key="2">
    <source>
        <dbReference type="ARBA" id="ARBA00022527"/>
    </source>
</evidence>
<dbReference type="PROSITE" id="PS00108">
    <property type="entry name" value="PROTEIN_KINASE_ST"/>
    <property type="match status" value="1"/>
</dbReference>
<evidence type="ECO:0000256" key="8">
    <source>
        <dbReference type="ARBA" id="ARBA00048679"/>
    </source>
</evidence>
<keyword evidence="4 9" id="KW-0547">Nucleotide-binding</keyword>
<dbReference type="Pfam" id="PF00069">
    <property type="entry name" value="Pkinase"/>
    <property type="match status" value="1"/>
</dbReference>
<feature type="region of interest" description="Disordered" evidence="10">
    <location>
        <begin position="191"/>
        <end position="218"/>
    </location>
</feature>
<feature type="domain" description="Protein kinase" evidence="11">
    <location>
        <begin position="242"/>
        <end position="709"/>
    </location>
</feature>
<sequence length="735" mass="83527">MARFGTMLAHLRHHEESNDQETSIPEKRVDLIDGQKSSQQSLSSRQSSMALKPQISSSNNSESQVGITDANQSQRMIQGHSHNHSKSQLFNQQMSNAGEAAASFAATNGSLSPTVSNSGMNTGSVPQVISSRRSFFGLSMGRSHTGDSLLDHYHGANTQLNMTSAHAERPQPHYSSSMVQLKKFFRPMRKRTTHDSGTTSPRTVSHANSGPTFTHDSHNNMIVKTDQRFWDGLEGSLSKKYGKPGKMLGSGAGGSVRLISRESDNVTFAVKEFVPRRAHESVKEYAKKCTAEFCIGSTLHHPNVIKTLDIICENNHYYEVMEYAPVDFFSVVMSGKMTRSEINCSLKQITLGVQYLHSVGLAHRDLKLDNCVVTKQGILKLIDFGSAVVFKYPFEDEVVMAHGIVGSDPYLAPEVLSSTNRYDPQFVDIWSIGIIYCCMTLRRFPWKAPKKDDPSFSLYCMEDDIPHDYLESAKRHKQLLLERKQKIAEKRKLEEQRKEEQDENDDLCGVTKGVEAVYIKDKHENEKNENEHEGEHEQKNADEFELDRENEEKEKEHESKQEHGHEEKNKEKENVNEHEQSDGDEHKFVEDHNDMKVKEDVKNEEQDDAKEDSDQKVDDLENVDQNKLEAQPDKLHSSHHKLSPEPKSEIDSVPERRQKAVSKTHRQIHGPYRLMRLLPHASRPLISRMLCVDPKKRATIDEILADSWFNDIKYCTIDKEGNVINDPGHHHTIII</sequence>
<dbReference type="PANTHER" id="PTHR24343:SF137">
    <property type="entry name" value="SERINE_THREONINE-PROTEIN KINASE HRK1"/>
    <property type="match status" value="1"/>
</dbReference>
<feature type="compositionally biased region" description="Polar residues" evidence="10">
    <location>
        <begin position="54"/>
        <end position="76"/>
    </location>
</feature>
<evidence type="ECO:0000259" key="11">
    <source>
        <dbReference type="PROSITE" id="PS50011"/>
    </source>
</evidence>
<dbReference type="PANTHER" id="PTHR24343">
    <property type="entry name" value="SERINE/THREONINE KINASE"/>
    <property type="match status" value="1"/>
</dbReference>
<evidence type="ECO:0000256" key="5">
    <source>
        <dbReference type="ARBA" id="ARBA00022777"/>
    </source>
</evidence>
<comment type="catalytic activity">
    <reaction evidence="8">
        <text>L-seryl-[protein] + ATP = O-phospho-L-seryl-[protein] + ADP + H(+)</text>
        <dbReference type="Rhea" id="RHEA:17989"/>
        <dbReference type="Rhea" id="RHEA-COMP:9863"/>
        <dbReference type="Rhea" id="RHEA-COMP:11604"/>
        <dbReference type="ChEBI" id="CHEBI:15378"/>
        <dbReference type="ChEBI" id="CHEBI:29999"/>
        <dbReference type="ChEBI" id="CHEBI:30616"/>
        <dbReference type="ChEBI" id="CHEBI:83421"/>
        <dbReference type="ChEBI" id="CHEBI:456216"/>
        <dbReference type="EC" id="2.7.11.1"/>
    </reaction>
</comment>
<evidence type="ECO:0000256" key="10">
    <source>
        <dbReference type="SAM" id="MobiDB-lite"/>
    </source>
</evidence>
<comment type="catalytic activity">
    <reaction evidence="7">
        <text>L-threonyl-[protein] + ATP = O-phospho-L-threonyl-[protein] + ADP + H(+)</text>
        <dbReference type="Rhea" id="RHEA:46608"/>
        <dbReference type="Rhea" id="RHEA-COMP:11060"/>
        <dbReference type="Rhea" id="RHEA-COMP:11605"/>
        <dbReference type="ChEBI" id="CHEBI:15378"/>
        <dbReference type="ChEBI" id="CHEBI:30013"/>
        <dbReference type="ChEBI" id="CHEBI:30616"/>
        <dbReference type="ChEBI" id="CHEBI:61977"/>
        <dbReference type="ChEBI" id="CHEBI:456216"/>
        <dbReference type="EC" id="2.7.11.1"/>
    </reaction>
</comment>
<dbReference type="PROSITE" id="PS00107">
    <property type="entry name" value="PROTEIN_KINASE_ATP"/>
    <property type="match status" value="1"/>
</dbReference>
<gene>
    <name evidence="12" type="ORF">FOA43_000483</name>
</gene>
<feature type="compositionally biased region" description="Low complexity" evidence="10">
    <location>
        <begin position="35"/>
        <end position="48"/>
    </location>
</feature>
<reference evidence="12" key="1">
    <citation type="submission" date="2020-10" db="EMBL/GenBank/DDBJ databases">
        <authorList>
            <person name="Roach M.J.R."/>
        </authorList>
    </citation>
    <scope>NUCLEOTIDE SEQUENCE</scope>
    <source>
        <strain evidence="12">CBS 1945</strain>
    </source>
</reference>
<keyword evidence="13" id="KW-1185">Reference proteome</keyword>
<evidence type="ECO:0000313" key="12">
    <source>
        <dbReference type="EMBL" id="QPG73177.1"/>
    </source>
</evidence>
<dbReference type="InterPro" id="IPR017441">
    <property type="entry name" value="Protein_kinase_ATP_BS"/>
</dbReference>
<dbReference type="PROSITE" id="PS50011">
    <property type="entry name" value="PROTEIN_KINASE_DOM"/>
    <property type="match status" value="1"/>
</dbReference>
<evidence type="ECO:0000256" key="4">
    <source>
        <dbReference type="ARBA" id="ARBA00022741"/>
    </source>
</evidence>
<feature type="region of interest" description="Disordered" evidence="10">
    <location>
        <begin position="1"/>
        <end position="86"/>
    </location>
</feature>
<dbReference type="RefSeq" id="XP_038776742.1">
    <property type="nucleotide sequence ID" value="XM_038920814.1"/>
</dbReference>
<feature type="region of interest" description="Disordered" evidence="10">
    <location>
        <begin position="628"/>
        <end position="654"/>
    </location>
</feature>
<evidence type="ECO:0000256" key="9">
    <source>
        <dbReference type="PROSITE-ProRule" id="PRU10141"/>
    </source>
</evidence>
<keyword evidence="5" id="KW-0418">Kinase</keyword>
<keyword evidence="2" id="KW-0723">Serine/threonine-protein kinase</keyword>
<feature type="region of interest" description="Disordered" evidence="10">
    <location>
        <begin position="523"/>
        <end position="593"/>
    </location>
</feature>
<protein>
    <recommendedName>
        <fullName evidence="1">non-specific serine/threonine protein kinase</fullName>
        <ecNumber evidence="1">2.7.11.1</ecNumber>
    </recommendedName>
</protein>
<dbReference type="EC" id="2.7.11.1" evidence="1"/>
<dbReference type="GO" id="GO:0005829">
    <property type="term" value="C:cytosol"/>
    <property type="evidence" value="ECO:0007669"/>
    <property type="project" value="TreeGrafter"/>
</dbReference>
<evidence type="ECO:0000256" key="6">
    <source>
        <dbReference type="ARBA" id="ARBA00022840"/>
    </source>
</evidence>